<feature type="region of interest" description="Disordered" evidence="7">
    <location>
        <begin position="1"/>
        <end position="27"/>
    </location>
</feature>
<feature type="region of interest" description="Disordered" evidence="7">
    <location>
        <begin position="47"/>
        <end position="66"/>
    </location>
</feature>
<dbReference type="SUPFAM" id="SSF118290">
    <property type="entry name" value="WRKY DNA-binding domain"/>
    <property type="match status" value="3"/>
</dbReference>
<dbReference type="OrthoDB" id="764896at2759"/>
<dbReference type="Pfam" id="PF03106">
    <property type="entry name" value="WRKY"/>
    <property type="match status" value="3"/>
</dbReference>
<keyword evidence="4" id="KW-0238">DNA-binding</keyword>
<feature type="region of interest" description="Disordered" evidence="7">
    <location>
        <begin position="409"/>
        <end position="465"/>
    </location>
</feature>
<proteinExistence type="predicted"/>
<evidence type="ECO:0000313" key="9">
    <source>
        <dbReference type="EMBL" id="KAJ4826470.1"/>
    </source>
</evidence>
<organism evidence="9 10">
    <name type="scientific">Turnera subulata</name>
    <dbReference type="NCBI Taxonomy" id="218843"/>
    <lineage>
        <taxon>Eukaryota</taxon>
        <taxon>Viridiplantae</taxon>
        <taxon>Streptophyta</taxon>
        <taxon>Embryophyta</taxon>
        <taxon>Tracheophyta</taxon>
        <taxon>Spermatophyta</taxon>
        <taxon>Magnoliopsida</taxon>
        <taxon>eudicotyledons</taxon>
        <taxon>Gunneridae</taxon>
        <taxon>Pentapetalae</taxon>
        <taxon>rosids</taxon>
        <taxon>fabids</taxon>
        <taxon>Malpighiales</taxon>
        <taxon>Passifloraceae</taxon>
        <taxon>Turnera</taxon>
    </lineage>
</organism>
<evidence type="ECO:0000256" key="2">
    <source>
        <dbReference type="ARBA" id="ARBA00022737"/>
    </source>
</evidence>
<evidence type="ECO:0000256" key="4">
    <source>
        <dbReference type="ARBA" id="ARBA00023125"/>
    </source>
</evidence>
<dbReference type="PROSITE" id="PS50811">
    <property type="entry name" value="WRKY"/>
    <property type="match status" value="3"/>
</dbReference>
<reference evidence="9" key="2">
    <citation type="journal article" date="2023" name="Plants (Basel)">
        <title>Annotation of the Turnera subulata (Passifloraceae) Draft Genome Reveals the S-Locus Evolved after the Divergence of Turneroideae from Passifloroideae in a Stepwise Manner.</title>
        <authorList>
            <person name="Henning P.M."/>
            <person name="Roalson E.H."/>
            <person name="Mir W."/>
            <person name="McCubbin A.G."/>
            <person name="Shore J.S."/>
        </authorList>
    </citation>
    <scope>NUCLEOTIDE SEQUENCE</scope>
    <source>
        <strain evidence="9">F60SS</strain>
    </source>
</reference>
<feature type="compositionally biased region" description="Polar residues" evidence="7">
    <location>
        <begin position="1"/>
        <end position="24"/>
    </location>
</feature>
<evidence type="ECO:0000256" key="3">
    <source>
        <dbReference type="ARBA" id="ARBA00023015"/>
    </source>
</evidence>
<name>A0A9Q0J3P0_9ROSI</name>
<evidence type="ECO:0000256" key="5">
    <source>
        <dbReference type="ARBA" id="ARBA00023163"/>
    </source>
</evidence>
<comment type="caution">
    <text evidence="9">The sequence shown here is derived from an EMBL/GenBank/DDBJ whole genome shotgun (WGS) entry which is preliminary data.</text>
</comment>
<dbReference type="FunFam" id="2.20.25.80:FF:000006">
    <property type="entry name" value="WRKY transcription factor"/>
    <property type="match status" value="2"/>
</dbReference>
<keyword evidence="5" id="KW-0804">Transcription</keyword>
<evidence type="ECO:0000256" key="7">
    <source>
        <dbReference type="SAM" id="MobiDB-lite"/>
    </source>
</evidence>
<dbReference type="PANTHER" id="PTHR31221">
    <property type="entry name" value="WRKY TRANSCRIPTION FACTOR PROTEIN 1-RELATED"/>
    <property type="match status" value="1"/>
</dbReference>
<dbReference type="GO" id="GO:0003700">
    <property type="term" value="F:DNA-binding transcription factor activity"/>
    <property type="evidence" value="ECO:0007669"/>
    <property type="project" value="InterPro"/>
</dbReference>
<evidence type="ECO:0000256" key="1">
    <source>
        <dbReference type="ARBA" id="ARBA00004123"/>
    </source>
</evidence>
<keyword evidence="2" id="KW-0677">Repeat</keyword>
<accession>A0A9Q0J3P0</accession>
<feature type="domain" description="WRKY" evidence="8">
    <location>
        <begin position="291"/>
        <end position="356"/>
    </location>
</feature>
<evidence type="ECO:0000256" key="6">
    <source>
        <dbReference type="ARBA" id="ARBA00023242"/>
    </source>
</evidence>
<gene>
    <name evidence="9" type="ORF">Tsubulata_019439</name>
</gene>
<comment type="subcellular location">
    <subcellularLocation>
        <location evidence="1">Nucleus</location>
    </subcellularLocation>
</comment>
<dbReference type="GO" id="GO:0005634">
    <property type="term" value="C:nucleus"/>
    <property type="evidence" value="ECO:0007669"/>
    <property type="project" value="UniProtKB-SubCell"/>
</dbReference>
<dbReference type="AlphaFoldDB" id="A0A9Q0J3P0"/>
<dbReference type="EMBL" id="JAKUCV010006662">
    <property type="protein sequence ID" value="KAJ4826470.1"/>
    <property type="molecule type" value="Genomic_DNA"/>
</dbReference>
<dbReference type="InterPro" id="IPR003657">
    <property type="entry name" value="WRKY_dom"/>
</dbReference>
<keyword evidence="6" id="KW-0539">Nucleus</keyword>
<reference evidence="9" key="1">
    <citation type="submission" date="2022-02" db="EMBL/GenBank/DDBJ databases">
        <authorList>
            <person name="Henning P.M."/>
            <person name="McCubbin A.G."/>
            <person name="Shore J.S."/>
        </authorList>
    </citation>
    <scope>NUCLEOTIDE SEQUENCE</scope>
    <source>
        <strain evidence="9">F60SS</strain>
        <tissue evidence="9">Leaves</tissue>
    </source>
</reference>
<dbReference type="GO" id="GO:0043565">
    <property type="term" value="F:sequence-specific DNA binding"/>
    <property type="evidence" value="ECO:0007669"/>
    <property type="project" value="InterPro"/>
</dbReference>
<dbReference type="SMART" id="SM00774">
    <property type="entry name" value="WRKY"/>
    <property type="match status" value="3"/>
</dbReference>
<sequence length="661" mass="72554">MVGNSSVAGVQQGQCEMSQLTGSQKEQEPVLELQSCCATTRSTGLSPQLATSMPHSAPKAPEPFPLAHKDAPRVVLNKQISDHSTHLPSSVNSSPVIDCYSWRKYGKKQVKSSNTSRSYYRCSHPNCSAKKKVQQCDGSGYVTNIVYIGTHNHDPPPSKGNRSRGFVSSTKPAVCSYIPDPLVQNVDHKTSSCLSDVRQSSQQRSETEQQSSGSYEGNVGINVKYQNTDRPDSKVLFRGENSSYESAASEVLEEDIDEHRLEGGSKERGSLRSDPVLEAINEPKDVIYTASEGRSSCDGYRWRKYGQKIVKGNSQFRSYYRCTSSGCPARKQVERSTVSSTTTLVTYGGEHDHDMPELVVTNIVYIGTHKHDPPPSKGNRSRGFVSSTKPAVCSHTADVLVQNVDHKTSSCLSDGRQSSQQRSETEQQSSGSYEGNVGINMKYQNTDRPDSKVLGPQENSSFENAASEVLEEDIDEHRLEGGSKERGGLRSDPVLEAINEPKVVVYAAPEGRSSCDGYRWRKYGQKIVKGNSQFRSYYRCTSSGCPARKQVERSTASSTTTLVTYGGEHDHDMPELVVKRRHGPESPLGITPVDAGNNCGYHKRPKNISCQSSLTRPAEEEMDLMCEKILELGGRKALESAQTLLSIGSQLRPALVGNEVM</sequence>
<dbReference type="PANTHER" id="PTHR31221:SF322">
    <property type="entry name" value="WRKY TRANSCRIPTION FACTOR 3-RELATED"/>
    <property type="match status" value="1"/>
</dbReference>
<feature type="region of interest" description="Disordered" evidence="7">
    <location>
        <begin position="193"/>
        <end position="226"/>
    </location>
</feature>
<feature type="compositionally biased region" description="Low complexity" evidence="7">
    <location>
        <begin position="415"/>
        <end position="432"/>
    </location>
</feature>
<dbReference type="InterPro" id="IPR044810">
    <property type="entry name" value="WRKY_plant"/>
</dbReference>
<dbReference type="InterPro" id="IPR036576">
    <property type="entry name" value="WRKY_dom_sf"/>
</dbReference>
<evidence type="ECO:0000313" key="10">
    <source>
        <dbReference type="Proteomes" id="UP001141552"/>
    </source>
</evidence>
<dbReference type="Proteomes" id="UP001141552">
    <property type="component" value="Unassembled WGS sequence"/>
</dbReference>
<feature type="domain" description="WRKY" evidence="8">
    <location>
        <begin position="98"/>
        <end position="156"/>
    </location>
</feature>
<keyword evidence="3" id="KW-0805">Transcription regulation</keyword>
<feature type="compositionally biased region" description="Low complexity" evidence="7">
    <location>
        <begin position="198"/>
        <end position="212"/>
    </location>
</feature>
<evidence type="ECO:0000259" key="8">
    <source>
        <dbReference type="PROSITE" id="PS50811"/>
    </source>
</evidence>
<keyword evidence="10" id="KW-1185">Reference proteome</keyword>
<dbReference type="Gene3D" id="2.20.25.80">
    <property type="entry name" value="WRKY domain"/>
    <property type="match status" value="3"/>
</dbReference>
<protein>
    <recommendedName>
        <fullName evidence="8">WRKY domain-containing protein</fullName>
    </recommendedName>
</protein>
<feature type="domain" description="WRKY" evidence="8">
    <location>
        <begin position="516"/>
        <end position="574"/>
    </location>
</feature>